<dbReference type="GO" id="GO:0005737">
    <property type="term" value="C:cytoplasm"/>
    <property type="evidence" value="ECO:0007669"/>
    <property type="project" value="UniProtKB-SubCell"/>
</dbReference>
<dbReference type="KEGG" id="vgu:HYG85_00090"/>
<evidence type="ECO:0000313" key="9">
    <source>
        <dbReference type="Proteomes" id="UP000677305"/>
    </source>
</evidence>
<dbReference type="GO" id="GO:0043022">
    <property type="term" value="F:ribosome binding"/>
    <property type="evidence" value="ECO:0007669"/>
    <property type="project" value="InterPro"/>
</dbReference>
<evidence type="ECO:0000256" key="1">
    <source>
        <dbReference type="ARBA" id="ARBA00022490"/>
    </source>
</evidence>
<dbReference type="OrthoDB" id="9810331at2"/>
<protein>
    <recommendedName>
        <fullName evidence="5">Ribosome maturation factor RimM</fullName>
    </recommendedName>
</protein>
<feature type="domain" description="RimM N-terminal" evidence="6">
    <location>
        <begin position="6"/>
        <end position="86"/>
    </location>
</feature>
<evidence type="ECO:0000256" key="4">
    <source>
        <dbReference type="ARBA" id="ARBA00023186"/>
    </source>
</evidence>
<evidence type="ECO:0000259" key="6">
    <source>
        <dbReference type="Pfam" id="PF01782"/>
    </source>
</evidence>
<dbReference type="GO" id="GO:0042274">
    <property type="term" value="P:ribosomal small subunit biogenesis"/>
    <property type="evidence" value="ECO:0007669"/>
    <property type="project" value="UniProtKB-UniRule"/>
</dbReference>
<dbReference type="Pfam" id="PF01782">
    <property type="entry name" value="RimM"/>
    <property type="match status" value="1"/>
</dbReference>
<dbReference type="Proteomes" id="UP000677305">
    <property type="component" value="Chromosome"/>
</dbReference>
<dbReference type="GO" id="GO:0005840">
    <property type="term" value="C:ribosome"/>
    <property type="evidence" value="ECO:0007669"/>
    <property type="project" value="InterPro"/>
</dbReference>
<dbReference type="RefSeq" id="WP_113674773.1">
    <property type="nucleotide sequence ID" value="NZ_CAJXUH010000004.1"/>
</dbReference>
<keyword evidence="2 5" id="KW-0690">Ribosome biogenesis</keyword>
<evidence type="ECO:0000259" key="7">
    <source>
        <dbReference type="Pfam" id="PF24986"/>
    </source>
</evidence>
<comment type="domain">
    <text evidence="5">The PRC barrel domain binds ribosomal protein uS19.</text>
</comment>
<evidence type="ECO:0000256" key="3">
    <source>
        <dbReference type="ARBA" id="ARBA00022552"/>
    </source>
</evidence>
<dbReference type="AlphaFoldDB" id="A0A8J8M6V9"/>
<comment type="similarity">
    <text evidence="5">Belongs to the RimM family.</text>
</comment>
<dbReference type="Gene3D" id="2.30.30.240">
    <property type="entry name" value="PRC-barrel domain"/>
    <property type="match status" value="1"/>
</dbReference>
<organism evidence="8 9">
    <name type="scientific">Vallitalea guaymasensis</name>
    <dbReference type="NCBI Taxonomy" id="1185412"/>
    <lineage>
        <taxon>Bacteria</taxon>
        <taxon>Bacillati</taxon>
        <taxon>Bacillota</taxon>
        <taxon>Clostridia</taxon>
        <taxon>Lachnospirales</taxon>
        <taxon>Vallitaleaceae</taxon>
        <taxon>Vallitalea</taxon>
    </lineage>
</organism>
<comment type="subcellular location">
    <subcellularLocation>
        <location evidence="5">Cytoplasm</location>
    </subcellularLocation>
</comment>
<dbReference type="InterPro" id="IPR011033">
    <property type="entry name" value="PRC_barrel-like_sf"/>
</dbReference>
<sequence length="169" mass="19466">MDYFNIGKIVNTHGIRGEVKVIPLTDEPKRFELLEYVYIDNNRKIEKYTIDGIKYFKNMIIIKFEELKDMTSAEKLKQSIIKIPRELALPLEDDEYYVQDLIGIDVSTDAGKNLGTIKDIIFTGSNDVYVIETDDKKEILIPAIKQCIKQVDMNNKTMVVSLLEGLIDE</sequence>
<dbReference type="InterPro" id="IPR011961">
    <property type="entry name" value="RimM"/>
</dbReference>
<dbReference type="SUPFAM" id="SSF50447">
    <property type="entry name" value="Translation proteins"/>
    <property type="match status" value="1"/>
</dbReference>
<dbReference type="GO" id="GO:0006364">
    <property type="term" value="P:rRNA processing"/>
    <property type="evidence" value="ECO:0007669"/>
    <property type="project" value="UniProtKB-UniRule"/>
</dbReference>
<keyword evidence="3 5" id="KW-0698">rRNA processing</keyword>
<comment type="function">
    <text evidence="5">An accessory protein needed during the final step in the assembly of 30S ribosomal subunit, possibly for assembly of the head region. Essential for efficient processing of 16S rRNA. May be needed both before and after RbfA during the maturation of 16S rRNA. It has affinity for free ribosomal 30S subunits but not for 70S ribosomes.</text>
</comment>
<evidence type="ECO:0000313" key="8">
    <source>
        <dbReference type="EMBL" id="QUH27404.1"/>
    </source>
</evidence>
<keyword evidence="4 5" id="KW-0143">Chaperone</keyword>
<proteinExistence type="inferred from homology"/>
<evidence type="ECO:0000256" key="5">
    <source>
        <dbReference type="HAMAP-Rule" id="MF_00014"/>
    </source>
</evidence>
<feature type="domain" description="Ribosome maturation factor RimM PRC barrel" evidence="7">
    <location>
        <begin position="99"/>
        <end position="166"/>
    </location>
</feature>
<name>A0A8J8M6V9_9FIRM</name>
<evidence type="ECO:0000256" key="2">
    <source>
        <dbReference type="ARBA" id="ARBA00022517"/>
    </source>
</evidence>
<dbReference type="InterPro" id="IPR036976">
    <property type="entry name" value="RimM_N_sf"/>
</dbReference>
<dbReference type="InterPro" id="IPR009000">
    <property type="entry name" value="Transl_B-barrel_sf"/>
</dbReference>
<dbReference type="HAMAP" id="MF_00014">
    <property type="entry name" value="Ribosome_mat_RimM"/>
    <property type="match status" value="1"/>
</dbReference>
<dbReference type="PANTHER" id="PTHR33692">
    <property type="entry name" value="RIBOSOME MATURATION FACTOR RIMM"/>
    <property type="match status" value="1"/>
</dbReference>
<dbReference type="InterPro" id="IPR056792">
    <property type="entry name" value="PRC_RimM"/>
</dbReference>
<dbReference type="EMBL" id="CP058561">
    <property type="protein sequence ID" value="QUH27404.1"/>
    <property type="molecule type" value="Genomic_DNA"/>
</dbReference>
<dbReference type="InterPro" id="IPR002676">
    <property type="entry name" value="RimM_N"/>
</dbReference>
<comment type="subunit">
    <text evidence="5">Binds ribosomal protein uS19.</text>
</comment>
<dbReference type="Gene3D" id="2.40.30.60">
    <property type="entry name" value="RimM"/>
    <property type="match status" value="1"/>
</dbReference>
<dbReference type="PANTHER" id="PTHR33692:SF1">
    <property type="entry name" value="RIBOSOME MATURATION FACTOR RIMM"/>
    <property type="match status" value="1"/>
</dbReference>
<dbReference type="NCBIfam" id="TIGR02273">
    <property type="entry name" value="16S_RimM"/>
    <property type="match status" value="1"/>
</dbReference>
<reference evidence="8 9" key="1">
    <citation type="submission" date="2020-07" db="EMBL/GenBank/DDBJ databases">
        <title>Vallitalea guaymasensis genome.</title>
        <authorList>
            <person name="Postec A."/>
        </authorList>
    </citation>
    <scope>NUCLEOTIDE SEQUENCE [LARGE SCALE GENOMIC DNA]</scope>
    <source>
        <strain evidence="8 9">Ra1766G1</strain>
    </source>
</reference>
<dbReference type="SUPFAM" id="SSF50346">
    <property type="entry name" value="PRC-barrel domain"/>
    <property type="match status" value="1"/>
</dbReference>
<keyword evidence="9" id="KW-1185">Reference proteome</keyword>
<accession>A0A8J8M6V9</accession>
<keyword evidence="1 5" id="KW-0963">Cytoplasm</keyword>
<gene>
    <name evidence="5 8" type="primary">rimM</name>
    <name evidence="8" type="ORF">HYG85_00090</name>
</gene>
<dbReference type="Pfam" id="PF24986">
    <property type="entry name" value="PRC_RimM"/>
    <property type="match status" value="1"/>
</dbReference>